<protein>
    <submittedName>
        <fullName evidence="1">(Mediterranean fruit fly) hypothetical protein</fullName>
    </submittedName>
</protein>
<dbReference type="EMBL" id="CAJHJT010000023">
    <property type="protein sequence ID" value="CAD7002002.1"/>
    <property type="molecule type" value="Genomic_DNA"/>
</dbReference>
<organism evidence="1 2">
    <name type="scientific">Ceratitis capitata</name>
    <name type="common">Mediterranean fruit fly</name>
    <name type="synonym">Tephritis capitata</name>
    <dbReference type="NCBI Taxonomy" id="7213"/>
    <lineage>
        <taxon>Eukaryota</taxon>
        <taxon>Metazoa</taxon>
        <taxon>Ecdysozoa</taxon>
        <taxon>Arthropoda</taxon>
        <taxon>Hexapoda</taxon>
        <taxon>Insecta</taxon>
        <taxon>Pterygota</taxon>
        <taxon>Neoptera</taxon>
        <taxon>Endopterygota</taxon>
        <taxon>Diptera</taxon>
        <taxon>Brachycera</taxon>
        <taxon>Muscomorpha</taxon>
        <taxon>Tephritoidea</taxon>
        <taxon>Tephritidae</taxon>
        <taxon>Ceratitis</taxon>
        <taxon>Ceratitis</taxon>
    </lineage>
</organism>
<dbReference type="Proteomes" id="UP000606786">
    <property type="component" value="Unassembled WGS sequence"/>
</dbReference>
<feature type="non-terminal residue" evidence="1">
    <location>
        <position position="1"/>
    </location>
</feature>
<gene>
    <name evidence="1" type="ORF">CCAP1982_LOCUS10490</name>
</gene>
<reference evidence="1" key="1">
    <citation type="submission" date="2020-11" db="EMBL/GenBank/DDBJ databases">
        <authorList>
            <person name="Whitehead M."/>
        </authorList>
    </citation>
    <scope>NUCLEOTIDE SEQUENCE</scope>
    <source>
        <strain evidence="1">EGII</strain>
    </source>
</reference>
<accession>A0A811US71</accession>
<keyword evidence="2" id="KW-1185">Reference proteome</keyword>
<sequence length="54" mass="6285">IILNITAVVEFAYEQLLDIYVQNNRSASSVSSWIYDELKEFDLSTEQKDEINTK</sequence>
<proteinExistence type="predicted"/>
<evidence type="ECO:0000313" key="2">
    <source>
        <dbReference type="Proteomes" id="UP000606786"/>
    </source>
</evidence>
<feature type="non-terminal residue" evidence="1">
    <location>
        <position position="54"/>
    </location>
</feature>
<name>A0A811US71_CERCA</name>
<dbReference type="AlphaFoldDB" id="A0A811US71"/>
<comment type="caution">
    <text evidence="1">The sequence shown here is derived from an EMBL/GenBank/DDBJ whole genome shotgun (WGS) entry which is preliminary data.</text>
</comment>
<evidence type="ECO:0000313" key="1">
    <source>
        <dbReference type="EMBL" id="CAD7002002.1"/>
    </source>
</evidence>